<feature type="transmembrane region" description="Helical" evidence="8">
    <location>
        <begin position="419"/>
        <end position="446"/>
    </location>
</feature>
<dbReference type="GO" id="GO:0032974">
    <property type="term" value="P:amino acid transmembrane export from vacuole"/>
    <property type="evidence" value="ECO:0007669"/>
    <property type="project" value="TreeGrafter"/>
</dbReference>
<feature type="transmembrane region" description="Helical" evidence="8">
    <location>
        <begin position="160"/>
        <end position="179"/>
    </location>
</feature>
<keyword evidence="8" id="KW-0029">Amino-acid transport</keyword>
<evidence type="ECO:0000313" key="10">
    <source>
        <dbReference type="EMBL" id="KZZ96617.1"/>
    </source>
</evidence>
<evidence type="ECO:0000313" key="11">
    <source>
        <dbReference type="Proteomes" id="UP000078544"/>
    </source>
</evidence>
<dbReference type="PANTHER" id="PTHR23519:SF2">
    <property type="entry name" value="AUTOPHAGY-RELATED PROTEIN 22"/>
    <property type="match status" value="1"/>
</dbReference>
<dbReference type="GO" id="GO:0005774">
    <property type="term" value="C:vacuolar membrane"/>
    <property type="evidence" value="ECO:0007669"/>
    <property type="project" value="UniProtKB-SubCell"/>
</dbReference>
<keyword evidence="3 8" id="KW-0813">Transport</keyword>
<evidence type="ECO:0000256" key="7">
    <source>
        <dbReference type="ARBA" id="ARBA00023136"/>
    </source>
</evidence>
<comment type="caution">
    <text evidence="8">Lacks conserved residue(s) required for the propagation of feature annotation.</text>
</comment>
<sequence length="558" mass="60807">MSQNYGTIRHASASMNENGSHSHRQSSSHDGDSPAKAPVVDQVHGELRPAESDEATSPMGSRKALWAWLILCFSTGPTSGMVNSYVTASIQAAANAVGHVPGTNKPCARRGAINCVVNLGGTEVDYLSYLLYLRAISRATEGIVSIISAGLADFSNYRKTMMMCSIYLFGALALPFAGLTTKDYAHLNALAALYVVITTVSGVYTVIEASYIPIFMRSVGWFNRRARLQDAPENPPAAAGASPHNKTTWRQGSKVSVLGLVSSNLGAILALLIGVIITYTRGSYVTEGYFNFLLAITIGGCLTIVCAIIGHILLPTVPGAERPKNGSIFLLPARTWFKLLGSIRRYPNAFKLCIGWVLWNTGYSNFLQLLGALFLETAGIDRGSSVYTVYTFMMVIFACMGSLGWLFSFRFAKLHIRSWAYIFLVINILCVLWGCIGISDSVTIGYKHQAEFWPAIFLFMGSSSALRSLNRVLYASLIPKGSEAAFFGLEITLDLATGWINPLVQGVIQNRTHNLRFPMIPNLLLMLVALGLYIWVDVDRGMQDAETPLASTNPDPEY</sequence>
<feature type="transmembrane region" description="Helical" evidence="8">
    <location>
        <begin position="387"/>
        <end position="407"/>
    </location>
</feature>
<dbReference type="GO" id="GO:0006914">
    <property type="term" value="P:autophagy"/>
    <property type="evidence" value="ECO:0007669"/>
    <property type="project" value="UniProtKB-KW"/>
</dbReference>
<keyword evidence="4 8" id="KW-0812">Transmembrane</keyword>
<dbReference type="InterPro" id="IPR036259">
    <property type="entry name" value="MFS_trans_sf"/>
</dbReference>
<evidence type="ECO:0000256" key="1">
    <source>
        <dbReference type="ARBA" id="ARBA00004128"/>
    </source>
</evidence>
<feature type="region of interest" description="Disordered" evidence="9">
    <location>
        <begin position="1"/>
        <end position="38"/>
    </location>
</feature>
<comment type="function">
    <text evidence="8">Vacuolar effluxer which mediate the efflux of amino acids resulting from autophagic degradation. The release of autophagic amino acids allows the maintenance of protein synthesis and viability during nitrogen starvation.</text>
</comment>
<evidence type="ECO:0000256" key="4">
    <source>
        <dbReference type="ARBA" id="ARBA00022692"/>
    </source>
</evidence>
<feature type="transmembrane region" description="Helical" evidence="8">
    <location>
        <begin position="289"/>
        <end position="314"/>
    </location>
</feature>
<keyword evidence="11" id="KW-1185">Reference proteome</keyword>
<comment type="subcellular location">
    <subcellularLocation>
        <location evidence="1 8">Vacuole membrane</location>
        <topology evidence="1 8">Multi-pass membrane protein</topology>
    </subcellularLocation>
</comment>
<keyword evidence="8" id="KW-0926">Vacuole</keyword>
<evidence type="ECO:0000256" key="8">
    <source>
        <dbReference type="RuleBase" id="RU363073"/>
    </source>
</evidence>
<feature type="transmembrane region" description="Helical" evidence="8">
    <location>
        <begin position="352"/>
        <end position="375"/>
    </location>
</feature>
<keyword evidence="5 8" id="KW-1133">Transmembrane helix</keyword>
<dbReference type="InterPro" id="IPR050495">
    <property type="entry name" value="ATG22/LtaA_families"/>
</dbReference>
<dbReference type="OrthoDB" id="42657at2759"/>
<gene>
    <name evidence="10" type="ORF">AAL_03846</name>
</gene>
<name>A0A168CHQ3_9HYPO</name>
<evidence type="ECO:0000256" key="6">
    <source>
        <dbReference type="ARBA" id="ARBA00023006"/>
    </source>
</evidence>
<dbReference type="Pfam" id="PF11700">
    <property type="entry name" value="ATG22"/>
    <property type="match status" value="1"/>
</dbReference>
<keyword evidence="7 8" id="KW-0472">Membrane</keyword>
<feature type="transmembrane region" description="Helical" evidence="8">
    <location>
        <begin position="185"/>
        <end position="207"/>
    </location>
</feature>
<protein>
    <recommendedName>
        <fullName evidence="8">Autophagy-related protein</fullName>
    </recommendedName>
</protein>
<dbReference type="AlphaFoldDB" id="A0A168CHQ3"/>
<evidence type="ECO:0000256" key="3">
    <source>
        <dbReference type="ARBA" id="ARBA00022448"/>
    </source>
</evidence>
<feature type="transmembrane region" description="Helical" evidence="8">
    <location>
        <begin position="519"/>
        <end position="536"/>
    </location>
</feature>
<evidence type="ECO:0000256" key="9">
    <source>
        <dbReference type="SAM" id="MobiDB-lite"/>
    </source>
</evidence>
<reference evidence="10 11" key="1">
    <citation type="journal article" date="2016" name="Genome Biol. Evol.">
        <title>Divergent and convergent evolution of fungal pathogenicity.</title>
        <authorList>
            <person name="Shang Y."/>
            <person name="Xiao G."/>
            <person name="Zheng P."/>
            <person name="Cen K."/>
            <person name="Zhan S."/>
            <person name="Wang C."/>
        </authorList>
    </citation>
    <scope>NUCLEOTIDE SEQUENCE [LARGE SCALE GENOMIC DNA]</scope>
    <source>
        <strain evidence="10 11">RCEF 2490</strain>
    </source>
</reference>
<keyword evidence="6 8" id="KW-0072">Autophagy</keyword>
<dbReference type="InterPro" id="IPR024671">
    <property type="entry name" value="Atg22-like"/>
</dbReference>
<dbReference type="SUPFAM" id="SSF103473">
    <property type="entry name" value="MFS general substrate transporter"/>
    <property type="match status" value="1"/>
</dbReference>
<organism evidence="10 11">
    <name type="scientific">Moelleriella libera RCEF 2490</name>
    <dbReference type="NCBI Taxonomy" id="1081109"/>
    <lineage>
        <taxon>Eukaryota</taxon>
        <taxon>Fungi</taxon>
        <taxon>Dikarya</taxon>
        <taxon>Ascomycota</taxon>
        <taxon>Pezizomycotina</taxon>
        <taxon>Sordariomycetes</taxon>
        <taxon>Hypocreomycetidae</taxon>
        <taxon>Hypocreales</taxon>
        <taxon>Clavicipitaceae</taxon>
        <taxon>Moelleriella</taxon>
    </lineage>
</organism>
<comment type="similarity">
    <text evidence="2 8">Belongs to the ATG22 family.</text>
</comment>
<evidence type="ECO:0000256" key="5">
    <source>
        <dbReference type="ARBA" id="ARBA00022989"/>
    </source>
</evidence>
<feature type="transmembrane region" description="Helical" evidence="8">
    <location>
        <begin position="452"/>
        <end position="470"/>
    </location>
</feature>
<feature type="transmembrane region" description="Helical" evidence="8">
    <location>
        <begin position="255"/>
        <end position="277"/>
    </location>
</feature>
<accession>A0A168CHQ3</accession>
<proteinExistence type="inferred from homology"/>
<evidence type="ECO:0000256" key="2">
    <source>
        <dbReference type="ARBA" id="ARBA00006978"/>
    </source>
</evidence>
<dbReference type="PANTHER" id="PTHR23519">
    <property type="entry name" value="AUTOPHAGY-RELATED PROTEIN 22"/>
    <property type="match status" value="1"/>
</dbReference>
<dbReference type="STRING" id="1081109.A0A168CHQ3"/>
<comment type="caution">
    <text evidence="10">The sequence shown here is derived from an EMBL/GenBank/DDBJ whole genome shotgun (WGS) entry which is preliminary data.</text>
</comment>
<dbReference type="EMBL" id="AZGY01000007">
    <property type="protein sequence ID" value="KZZ96617.1"/>
    <property type="molecule type" value="Genomic_DNA"/>
</dbReference>
<dbReference type="Proteomes" id="UP000078544">
    <property type="component" value="Unassembled WGS sequence"/>
</dbReference>